<proteinExistence type="predicted"/>
<reference evidence="2" key="1">
    <citation type="submission" date="2016-11" db="UniProtKB">
        <authorList>
            <consortium name="WormBaseParasite"/>
        </authorList>
    </citation>
    <scope>IDENTIFICATION</scope>
    <source>
        <strain evidence="2">KR3021</strain>
    </source>
</reference>
<name>A0AC35U493_9BILA</name>
<dbReference type="Proteomes" id="UP000095286">
    <property type="component" value="Unplaced"/>
</dbReference>
<organism evidence="1 2">
    <name type="scientific">Rhabditophanes sp. KR3021</name>
    <dbReference type="NCBI Taxonomy" id="114890"/>
    <lineage>
        <taxon>Eukaryota</taxon>
        <taxon>Metazoa</taxon>
        <taxon>Ecdysozoa</taxon>
        <taxon>Nematoda</taxon>
        <taxon>Chromadorea</taxon>
        <taxon>Rhabditida</taxon>
        <taxon>Tylenchina</taxon>
        <taxon>Panagrolaimomorpha</taxon>
        <taxon>Strongyloidoidea</taxon>
        <taxon>Alloionematidae</taxon>
        <taxon>Rhabditophanes</taxon>
    </lineage>
</organism>
<evidence type="ECO:0000313" key="1">
    <source>
        <dbReference type="Proteomes" id="UP000095286"/>
    </source>
</evidence>
<evidence type="ECO:0000313" key="2">
    <source>
        <dbReference type="WBParaSite" id="RSKR_0000719800.1"/>
    </source>
</evidence>
<protein>
    <submittedName>
        <fullName evidence="2">Transcription elongation factor spt6</fullName>
    </submittedName>
</protein>
<sequence>MSEFLDIQAEESDVSRDSDDSDLHEPKAKRSKRDKEKRKKKKKKARISDDEEDEEDDDKRLNEEMAGFVVEEASDVEEEASNASDSPMEEEISDDELDLILENTGRQKPNRVVVEDDEDDRGPIERVSSNKRHHQKKRDEDQESRRSYDDDQDSDDLDNDSEDNFIVDDNPDQRRPKKSHHRQKSNFQFSSEAMQEANDVFGINEMDYSELYDDVDDYQEDEEGAYRTKKSQILKSRKKMAVPVHEDTEANKLRALILCTDKPERFMTRGRPVTEENSREEIFTEATWIFENGLLQDKLLTEQDVKYLDFYRNNAAKIFEEDKKTMIIQAISTVLDGIRNQGWEAPFMYKFRKELITDDIDPEETSLAINELWKIYYMDEAYCIFKEKKDKLFGMFNRMDTYIRHCNDTRQTGYQTIDPSVFAELQAARTKEALADVQAYFNLHYNSHLKDMYAFEKTINDPETLMQNLSISKFKKISRNDMYTTAVNLGMKRFGDFFGLSSEDIAFNCKDRINNTREAEMTDVSPEVAAIDFRCSNFPNSENVIKGGIFVKAKELASLPKFREAMRARFFETASISMKLTKKGEEDIGMGHPLWRCRYVSHKPVKSFKDDQFLFVIQAAKQDQIKYEIHDYTVVEKENDEMEDSSGLPTTNRYRKDRPFMDYFIEKKVFQSDKISENATAWNKLREAVLLMAWEKFLRKDFERELVLKMAEEATETVLSDVTETFKKKFYVQPFVPELANDNDQDDDESIRHGVRIMAVVTNTKEGESTTAVILDGEGNIIDTDVFPYISNRFCKGPLKFDREGRTKNIEKLKDLIERRKPHGIAIAAENVDSTRILKIFQEAILDLKMANRIRRDIDLKLVDGDVAHVFSNSEMAENEFSGQSLAFKSAMSLGRFYLDPLLETTHLCNAQKDFLKLKLNPLQEYISADVLEKHWTTLMVNFLAGIGVDINRCATQEHAFNALQFVPGFGPIKADFTKRAILNCDQQMCTGRSNLIMHCKMTTNLFLNSAAFLRFDLAKIQDVAGDEIEPLDGTRIHPEFYELAKKMAMDTLDKNDEDDATDAVEECLKDPLKLNQLDLPQFIQTLKENNFGEYGHIIRDMKIEFKDQFRDRRFPAKTRIDDDGKEVPNYPKTQSDEKKAAELFEKLVHEDPLMYPVGKIVCANVIRAAYKPLGDKMSEEVKGYPADDHQHYKCSYCQQENFNNPDDVVDHVRKKECPGQLTGLRGELSNGISVFVNVRYVIDGCQQQDDLDKRAMFKNINEGCRIVRNAQPGSQIIGRIRQVNIEKISLDLSCNPAALRDDYAEFSGCDECFDWEHVDHVRSEENKKPVTKAVPITFINRVISHSLFHNVSFKQAEEMLGDAESGEAIIRPSSKATDKLVITWKVADGIFQHVDILEKNKSQPFSLGKILIIGSEKYEELDEIMARYVQPLADGVRSIQSHRYYKSDIYGEDDINLNELLVEEKKQDTKRIPYFFVASKSFPGKFAITYLPRDKIRKEYFTPTTEGFRFRTLSFQTLDNMINWFKKNHHKPLPSNNRHGGHGNN</sequence>
<accession>A0AC35U493</accession>
<dbReference type="WBParaSite" id="RSKR_0000719800.1">
    <property type="protein sequence ID" value="RSKR_0000719800.1"/>
    <property type="gene ID" value="RSKR_0000719800"/>
</dbReference>